<dbReference type="Proteomes" id="UP000507245">
    <property type="component" value="Unassembled WGS sequence"/>
</dbReference>
<name>A0A6J5XAS5_PRUAR</name>
<accession>A0A6J5XAS5</accession>
<sequence length="55" mass="6287">MATHKGKDGLLKKTRRVNFCWPHKVVNGLRAAHEREDCIYGVNVVKGEERRGVKV</sequence>
<gene>
    <name evidence="1" type="ORF">ORAREDHAP_LOCUS29988</name>
</gene>
<dbReference type="EMBL" id="CAEKKB010000004">
    <property type="protein sequence ID" value="CAB4309142.1"/>
    <property type="molecule type" value="Genomic_DNA"/>
</dbReference>
<dbReference type="AlphaFoldDB" id="A0A6J5XAS5"/>
<organism evidence="1 2">
    <name type="scientific">Prunus armeniaca</name>
    <name type="common">Apricot</name>
    <name type="synonym">Armeniaca vulgaris</name>
    <dbReference type="NCBI Taxonomy" id="36596"/>
    <lineage>
        <taxon>Eukaryota</taxon>
        <taxon>Viridiplantae</taxon>
        <taxon>Streptophyta</taxon>
        <taxon>Embryophyta</taxon>
        <taxon>Tracheophyta</taxon>
        <taxon>Spermatophyta</taxon>
        <taxon>Magnoliopsida</taxon>
        <taxon>eudicotyledons</taxon>
        <taxon>Gunneridae</taxon>
        <taxon>Pentapetalae</taxon>
        <taxon>rosids</taxon>
        <taxon>fabids</taxon>
        <taxon>Rosales</taxon>
        <taxon>Rosaceae</taxon>
        <taxon>Amygdaloideae</taxon>
        <taxon>Amygdaleae</taxon>
        <taxon>Prunus</taxon>
    </lineage>
</organism>
<evidence type="ECO:0000313" key="2">
    <source>
        <dbReference type="Proteomes" id="UP000507245"/>
    </source>
</evidence>
<evidence type="ECO:0000313" key="1">
    <source>
        <dbReference type="EMBL" id="CAB4309142.1"/>
    </source>
</evidence>
<reference evidence="2" key="1">
    <citation type="journal article" date="2020" name="Genome Biol.">
        <title>Gamete binning: chromosome-level and haplotype-resolved genome assembly enabled by high-throughput single-cell sequencing of gamete genomes.</title>
        <authorList>
            <person name="Campoy J.A."/>
            <person name="Sun H."/>
            <person name="Goel M."/>
            <person name="Jiao W.-B."/>
            <person name="Folz-Donahue K."/>
            <person name="Wang N."/>
            <person name="Rubio M."/>
            <person name="Liu C."/>
            <person name="Kukat C."/>
            <person name="Ruiz D."/>
            <person name="Huettel B."/>
            <person name="Schneeberger K."/>
        </authorList>
    </citation>
    <scope>NUCLEOTIDE SEQUENCE [LARGE SCALE GENOMIC DNA]</scope>
    <source>
        <strain evidence="2">cv. Rojo Pasion</strain>
    </source>
</reference>
<protein>
    <submittedName>
        <fullName evidence="1">Uncharacterized protein</fullName>
    </submittedName>
</protein>
<keyword evidence="2" id="KW-1185">Reference proteome</keyword>
<proteinExistence type="predicted"/>